<feature type="transmembrane region" description="Helical" evidence="1">
    <location>
        <begin position="5"/>
        <end position="23"/>
    </location>
</feature>
<dbReference type="OrthoDB" id="6422829at2"/>
<dbReference type="EMBL" id="CP031357">
    <property type="protein sequence ID" value="AXK41880.1"/>
    <property type="molecule type" value="Genomic_DNA"/>
</dbReference>
<feature type="transmembrane region" description="Helical" evidence="1">
    <location>
        <begin position="35"/>
        <end position="59"/>
    </location>
</feature>
<dbReference type="KEGG" id="err:DVR09_05565"/>
<accession>A0A345YD78</accession>
<keyword evidence="1" id="KW-0472">Membrane</keyword>
<keyword evidence="3" id="KW-1185">Reference proteome</keyword>
<name>A0A345YD78_9SPHN</name>
<dbReference type="RefSeq" id="WP_115416066.1">
    <property type="nucleotide sequence ID" value="NZ_CP031357.1"/>
</dbReference>
<proteinExistence type="predicted"/>
<evidence type="ECO:0000313" key="3">
    <source>
        <dbReference type="Proteomes" id="UP000254508"/>
    </source>
</evidence>
<gene>
    <name evidence="2" type="ORF">DVR09_05565</name>
</gene>
<keyword evidence="1" id="KW-1133">Transmembrane helix</keyword>
<evidence type="ECO:0000313" key="2">
    <source>
        <dbReference type="EMBL" id="AXK41880.1"/>
    </source>
</evidence>
<reference evidence="3" key="1">
    <citation type="submission" date="2018-07" db="EMBL/GenBank/DDBJ databases">
        <title>Genome sequence of Erythrobacter strain YH-07, an antagonistic bacterium isolated from Yellow Sea.</title>
        <authorList>
            <person name="Tang T."/>
            <person name="Liu Q."/>
            <person name="Sun X."/>
        </authorList>
    </citation>
    <scope>NUCLEOTIDE SEQUENCE [LARGE SCALE GENOMIC DNA]</scope>
    <source>
        <strain evidence="3">YH-07</strain>
    </source>
</reference>
<keyword evidence="1" id="KW-0812">Transmembrane</keyword>
<organism evidence="2 3">
    <name type="scientific">Erythrobacter aureus</name>
    <dbReference type="NCBI Taxonomy" id="2182384"/>
    <lineage>
        <taxon>Bacteria</taxon>
        <taxon>Pseudomonadati</taxon>
        <taxon>Pseudomonadota</taxon>
        <taxon>Alphaproteobacteria</taxon>
        <taxon>Sphingomonadales</taxon>
        <taxon>Erythrobacteraceae</taxon>
        <taxon>Erythrobacter/Porphyrobacter group</taxon>
        <taxon>Erythrobacter</taxon>
    </lineage>
</organism>
<dbReference type="Proteomes" id="UP000254508">
    <property type="component" value="Chromosome"/>
</dbReference>
<dbReference type="AlphaFoldDB" id="A0A345YD78"/>
<sequence length="211" mass="23306">MGVLIYGLVGLLILGATVTLYFGGGGDVPATLNEWASFGTYIAGIAGPLLSFVALVAVARTLHLQRETLDLDREKQLADQHLRWLDALYSDISDALSTPVATGVTLGSVLDEQVNPKTVDQKRLQSRLENLLKLASHYCRAVDMYRDNVSEFYDLQIYQDRGGRLLDAIKPLSGYLSNCQVGPTIEFCDMHLRGEHERAKPEAMTRSSRGY</sequence>
<protein>
    <submittedName>
        <fullName evidence="2">Uncharacterized protein</fullName>
    </submittedName>
</protein>
<evidence type="ECO:0000256" key="1">
    <source>
        <dbReference type="SAM" id="Phobius"/>
    </source>
</evidence>